<feature type="chain" id="PRO_5028875349" evidence="1">
    <location>
        <begin position="23"/>
        <end position="326"/>
    </location>
</feature>
<evidence type="ECO:0000313" key="2">
    <source>
        <dbReference type="EMBL" id="QKJ32011.1"/>
    </source>
</evidence>
<dbReference type="NCBIfam" id="TIGR03519">
    <property type="entry name" value="T9SS_PorP_fam"/>
    <property type="match status" value="1"/>
</dbReference>
<dbReference type="EMBL" id="CP054139">
    <property type="protein sequence ID" value="QKJ32011.1"/>
    <property type="molecule type" value="Genomic_DNA"/>
</dbReference>
<name>A0A7D4QAJ4_9SPHI</name>
<dbReference type="AlphaFoldDB" id="A0A7D4QAJ4"/>
<gene>
    <name evidence="2" type="ORF">HQ865_20325</name>
</gene>
<keyword evidence="1" id="KW-0732">Signal</keyword>
<dbReference type="Pfam" id="PF11751">
    <property type="entry name" value="PorP_SprF"/>
    <property type="match status" value="1"/>
</dbReference>
<keyword evidence="3" id="KW-1185">Reference proteome</keyword>
<dbReference type="RefSeq" id="WP_173416664.1">
    <property type="nucleotide sequence ID" value="NZ_CP054139.1"/>
</dbReference>
<feature type="signal peptide" evidence="1">
    <location>
        <begin position="1"/>
        <end position="22"/>
    </location>
</feature>
<dbReference type="InterPro" id="IPR019861">
    <property type="entry name" value="PorP/SprF_Bacteroidetes"/>
</dbReference>
<proteinExistence type="predicted"/>
<sequence length="326" mass="36435">MIKRRLKYMLFLLMGVGVKSYAQQSIQFSQYSFTGLTVNPAYAGYKEDWTLNLVSRLQWTGIPGAPRTGAVSMDGLTDDIYKNVGLGFVVTADQLGPRTTTSGYFNYAYRLQLDEEDTRRVSFGLGFGVAQYMLDQSQLTATDGSDPVIGSGVATKISPDFRLGVFYNSPTFYIGGSVLNLLADADFKDNTTVVREARSFYITSGYMMPLTPDLDWKPSILIKEDFKGPTNIDLSTNFLLGKTLWLGAAYRTGIKTWNKSSLQGGLSNYDAIVGMVQYYVSDRFRIGYSYDYNISKLAGPQNGTHELSLSISFSRRKERILSPRYF</sequence>
<evidence type="ECO:0000313" key="3">
    <source>
        <dbReference type="Proteomes" id="UP000505355"/>
    </source>
</evidence>
<evidence type="ECO:0000256" key="1">
    <source>
        <dbReference type="SAM" id="SignalP"/>
    </source>
</evidence>
<protein>
    <submittedName>
        <fullName evidence="2">Type IX secretion system membrane protein PorP/SprF</fullName>
    </submittedName>
</protein>
<dbReference type="KEGG" id="mmab:HQ865_20325"/>
<reference evidence="2 3" key="1">
    <citation type="submission" date="2020-05" db="EMBL/GenBank/DDBJ databases">
        <title>Mucilaginibacter mali sp. nov.</title>
        <authorList>
            <person name="Kim H.S."/>
            <person name="Lee K.C."/>
            <person name="Suh M.K."/>
            <person name="Kim J.-S."/>
            <person name="Han K.-I."/>
            <person name="Eom M.K."/>
            <person name="Shin Y.K."/>
            <person name="Lee J.-S."/>
        </authorList>
    </citation>
    <scope>NUCLEOTIDE SEQUENCE [LARGE SCALE GENOMIC DNA]</scope>
    <source>
        <strain evidence="2 3">G2-14</strain>
    </source>
</reference>
<organism evidence="2 3">
    <name type="scientific">Mucilaginibacter mali</name>
    <dbReference type="NCBI Taxonomy" id="2740462"/>
    <lineage>
        <taxon>Bacteria</taxon>
        <taxon>Pseudomonadati</taxon>
        <taxon>Bacteroidota</taxon>
        <taxon>Sphingobacteriia</taxon>
        <taxon>Sphingobacteriales</taxon>
        <taxon>Sphingobacteriaceae</taxon>
        <taxon>Mucilaginibacter</taxon>
    </lineage>
</organism>
<dbReference type="Proteomes" id="UP000505355">
    <property type="component" value="Chromosome"/>
</dbReference>
<accession>A0A7D4QAJ4</accession>